<sequence>MLKVFIKYYQVSDFILCFLKVKNSAYNIDNTISTVNYKTGINITYV</sequence>
<keyword evidence="2" id="KW-1185">Reference proteome</keyword>
<name>A0ABS2NRA2_9FIRM</name>
<comment type="caution">
    <text evidence="1">The sequence shown here is derived from an EMBL/GenBank/DDBJ whole genome shotgun (WGS) entry which is preliminary data.</text>
</comment>
<proteinExistence type="predicted"/>
<protein>
    <submittedName>
        <fullName evidence="1">Uncharacterized protein</fullName>
    </submittedName>
</protein>
<evidence type="ECO:0000313" key="1">
    <source>
        <dbReference type="EMBL" id="MBM7615099.1"/>
    </source>
</evidence>
<dbReference type="EMBL" id="JAFBEE010000009">
    <property type="protein sequence ID" value="MBM7615099.1"/>
    <property type="molecule type" value="Genomic_DNA"/>
</dbReference>
<accession>A0ABS2NRA2</accession>
<evidence type="ECO:0000313" key="2">
    <source>
        <dbReference type="Proteomes" id="UP001314796"/>
    </source>
</evidence>
<reference evidence="1 2" key="1">
    <citation type="submission" date="2021-01" db="EMBL/GenBank/DDBJ databases">
        <title>Genomic Encyclopedia of Type Strains, Phase IV (KMG-IV): sequencing the most valuable type-strain genomes for metagenomic binning, comparative biology and taxonomic classification.</title>
        <authorList>
            <person name="Goeker M."/>
        </authorList>
    </citation>
    <scope>NUCLEOTIDE SEQUENCE [LARGE SCALE GENOMIC DNA]</scope>
    <source>
        <strain evidence="1 2">DSM 25890</strain>
    </source>
</reference>
<organism evidence="1 2">
    <name type="scientific">Alkaliphilus hydrothermalis</name>
    <dbReference type="NCBI Taxonomy" id="1482730"/>
    <lineage>
        <taxon>Bacteria</taxon>
        <taxon>Bacillati</taxon>
        <taxon>Bacillota</taxon>
        <taxon>Clostridia</taxon>
        <taxon>Peptostreptococcales</taxon>
        <taxon>Natronincolaceae</taxon>
        <taxon>Alkaliphilus</taxon>
    </lineage>
</organism>
<dbReference type="Proteomes" id="UP001314796">
    <property type="component" value="Unassembled WGS sequence"/>
</dbReference>
<dbReference type="RefSeq" id="WP_204401928.1">
    <property type="nucleotide sequence ID" value="NZ_JAFBEE010000009.1"/>
</dbReference>
<gene>
    <name evidence="1" type="ORF">JOC73_001661</name>
</gene>